<sequence>MDLPTSWRAAWTRSKTTLETMSRKSFAPAGLKSFVLESLKSFAPVGLKNFAPVGLKSSQAARSRPMIDPKVALTTKVVMVSRWGMHFPIS</sequence>
<protein>
    <submittedName>
        <fullName evidence="1">Uncharacterized protein</fullName>
    </submittedName>
</protein>
<proteinExistence type="predicted"/>
<dbReference type="AlphaFoldDB" id="A0A1Y1Y7V4"/>
<evidence type="ECO:0000313" key="1">
    <source>
        <dbReference type="EMBL" id="ORX94101.1"/>
    </source>
</evidence>
<organism evidence="1 2">
    <name type="scientific">Clohesyomyces aquaticus</name>
    <dbReference type="NCBI Taxonomy" id="1231657"/>
    <lineage>
        <taxon>Eukaryota</taxon>
        <taxon>Fungi</taxon>
        <taxon>Dikarya</taxon>
        <taxon>Ascomycota</taxon>
        <taxon>Pezizomycotina</taxon>
        <taxon>Dothideomycetes</taxon>
        <taxon>Pleosporomycetidae</taxon>
        <taxon>Pleosporales</taxon>
        <taxon>Lindgomycetaceae</taxon>
        <taxon>Clohesyomyces</taxon>
    </lineage>
</organism>
<reference evidence="1 2" key="1">
    <citation type="submission" date="2016-07" db="EMBL/GenBank/DDBJ databases">
        <title>Pervasive Adenine N6-methylation of Active Genes in Fungi.</title>
        <authorList>
            <consortium name="DOE Joint Genome Institute"/>
            <person name="Mondo S.J."/>
            <person name="Dannebaum R.O."/>
            <person name="Kuo R.C."/>
            <person name="Labutti K."/>
            <person name="Haridas S."/>
            <person name="Kuo A."/>
            <person name="Salamov A."/>
            <person name="Ahrendt S.R."/>
            <person name="Lipzen A."/>
            <person name="Sullivan W."/>
            <person name="Andreopoulos W.B."/>
            <person name="Clum A."/>
            <person name="Lindquist E."/>
            <person name="Daum C."/>
            <person name="Ramamoorthy G.K."/>
            <person name="Gryganskyi A."/>
            <person name="Culley D."/>
            <person name="Magnuson J.K."/>
            <person name="James T.Y."/>
            <person name="O'Malley M.A."/>
            <person name="Stajich J.E."/>
            <person name="Spatafora J.W."/>
            <person name="Visel A."/>
            <person name="Grigoriev I.V."/>
        </authorList>
    </citation>
    <scope>NUCLEOTIDE SEQUENCE [LARGE SCALE GENOMIC DNA]</scope>
    <source>
        <strain evidence="1 2">CBS 115471</strain>
    </source>
</reference>
<dbReference type="Proteomes" id="UP000193144">
    <property type="component" value="Unassembled WGS sequence"/>
</dbReference>
<evidence type="ECO:0000313" key="2">
    <source>
        <dbReference type="Proteomes" id="UP000193144"/>
    </source>
</evidence>
<dbReference type="EMBL" id="MCFA01000318">
    <property type="protein sequence ID" value="ORX94101.1"/>
    <property type="molecule type" value="Genomic_DNA"/>
</dbReference>
<name>A0A1Y1Y7V4_9PLEO</name>
<gene>
    <name evidence="1" type="ORF">BCR34DRAFT_580180</name>
</gene>
<keyword evidence="2" id="KW-1185">Reference proteome</keyword>
<accession>A0A1Y1Y7V4</accession>
<comment type="caution">
    <text evidence="1">The sequence shown here is derived from an EMBL/GenBank/DDBJ whole genome shotgun (WGS) entry which is preliminary data.</text>
</comment>